<dbReference type="GO" id="GO:0008236">
    <property type="term" value="F:serine-type peptidase activity"/>
    <property type="evidence" value="ECO:0007669"/>
    <property type="project" value="InterPro"/>
</dbReference>
<dbReference type="GO" id="GO:0008239">
    <property type="term" value="F:dipeptidyl-peptidase activity"/>
    <property type="evidence" value="ECO:0007669"/>
    <property type="project" value="TreeGrafter"/>
</dbReference>
<evidence type="ECO:0000259" key="3">
    <source>
        <dbReference type="Pfam" id="PF00326"/>
    </source>
</evidence>
<evidence type="ECO:0000256" key="2">
    <source>
        <dbReference type="SAM" id="SignalP"/>
    </source>
</evidence>
<feature type="domain" description="Dipeptidylpeptidase IV N-terminal" evidence="4">
    <location>
        <begin position="93"/>
        <end position="442"/>
    </location>
</feature>
<evidence type="ECO:0000259" key="4">
    <source>
        <dbReference type="Pfam" id="PF00930"/>
    </source>
</evidence>
<protein>
    <submittedName>
        <fullName evidence="5">S9 family peptidase</fullName>
    </submittedName>
</protein>
<dbReference type="Gene3D" id="2.140.10.30">
    <property type="entry name" value="Dipeptidylpeptidase IV, N-terminal domain"/>
    <property type="match status" value="1"/>
</dbReference>
<evidence type="ECO:0000256" key="1">
    <source>
        <dbReference type="ARBA" id="ARBA00023180"/>
    </source>
</evidence>
<comment type="caution">
    <text evidence="5">The sequence shown here is derived from an EMBL/GenBank/DDBJ whole genome shotgun (WGS) entry which is preliminary data.</text>
</comment>
<reference evidence="5" key="2">
    <citation type="journal article" date="2021" name="PeerJ">
        <title>Extensive microbial diversity within the chicken gut microbiome revealed by metagenomics and culture.</title>
        <authorList>
            <person name="Gilroy R."/>
            <person name="Ravi A."/>
            <person name="Getino M."/>
            <person name="Pursley I."/>
            <person name="Horton D.L."/>
            <person name="Alikhan N.F."/>
            <person name="Baker D."/>
            <person name="Gharbi K."/>
            <person name="Hall N."/>
            <person name="Watson M."/>
            <person name="Adriaenssens E.M."/>
            <person name="Foster-Nyarko E."/>
            <person name="Jarju S."/>
            <person name="Secka A."/>
            <person name="Antonio M."/>
            <person name="Oren A."/>
            <person name="Chaudhuri R.R."/>
            <person name="La Ragione R."/>
            <person name="Hildebrand F."/>
            <person name="Pallen M.J."/>
        </authorList>
    </citation>
    <scope>NUCLEOTIDE SEQUENCE</scope>
    <source>
        <strain evidence="5">G3-3990</strain>
    </source>
</reference>
<name>A0A9D9HTZ5_9BACT</name>
<reference evidence="5" key="1">
    <citation type="submission" date="2020-10" db="EMBL/GenBank/DDBJ databases">
        <authorList>
            <person name="Gilroy R."/>
        </authorList>
    </citation>
    <scope>NUCLEOTIDE SEQUENCE</scope>
    <source>
        <strain evidence="5">G3-3990</strain>
    </source>
</reference>
<dbReference type="InterPro" id="IPR002469">
    <property type="entry name" value="Peptidase_S9B_N"/>
</dbReference>
<dbReference type="InterPro" id="IPR001375">
    <property type="entry name" value="Peptidase_S9_cat"/>
</dbReference>
<dbReference type="Pfam" id="PF00326">
    <property type="entry name" value="Peptidase_S9"/>
    <property type="match status" value="1"/>
</dbReference>
<evidence type="ECO:0000313" key="6">
    <source>
        <dbReference type="Proteomes" id="UP000823641"/>
    </source>
</evidence>
<dbReference type="PANTHER" id="PTHR11731">
    <property type="entry name" value="PROTEASE FAMILY S9B,C DIPEPTIDYL-PEPTIDASE IV-RELATED"/>
    <property type="match status" value="1"/>
</dbReference>
<keyword evidence="2" id="KW-0732">Signal</keyword>
<dbReference type="EMBL" id="JADIMG010000058">
    <property type="protein sequence ID" value="MBO8459836.1"/>
    <property type="molecule type" value="Genomic_DNA"/>
</dbReference>
<dbReference type="SUPFAM" id="SSF82171">
    <property type="entry name" value="DPP6 N-terminal domain-like"/>
    <property type="match status" value="1"/>
</dbReference>
<sequence length="724" mass="83784">MKKISMLFCACLISAAALQANDSLLDDIVTGKFKAKPAPMMTLAEDGEHYYQLKDDAIVRYQLKSGNVVDTVFNAKTAKGEKIEQIEGFMMGPDGRSLLVYNNYEQIYRRSYKADYYLYDLRTRELNRLSETGREMAVKFSPNGRYIAYAYNNNLYVYKLDFHSTVAVTTDGEVGKIINGTPDWLYEEEFGTRELFDWSPDSKLLAFVRFDETAVRMFDFQFFMPQSFTSDETLLYPYSFTYKYPKAGETNAKVSVCVYDTYYKSIKTMDVDTENAYIPRIRWTGQPDQLAIFRLNRNQNRLDMFYANPKSTVSTPIYTEEDERYVDFMQLDEWQFLEDGSFVAVNETDGYRHVHQYDKNGLHKKQLTKGNWDVMTFYGVDVKRRVAYIQAADKNPMTRNLYAVSLKNGKMQPLSTEEGTHNALFAPGYSYFIDTYSSIETPTRVTLYDADGKPLRVLHENDAVGEAFKQLNLPKKEFFSFQTDEGITLYGWMVKPVNMEPGKKYPLLQVQYSGPNSQQVLNNWKIDWEYYLATEGYIVACVDGRGTGARGSEFRKCTYQNIGQLETADQVASARYFGSLPYVDKDRLAIWGWSFGGYMTLMCMSVDEPVFKAGIAVAPVTDWRFYNTAYTERYMRCPQENFKGYDEGSPLLRADKLSGNLLLVHGTADDNVHVQNAYNYVHRLVEAGKQFEMQIYPDENHFIRKGNSYRHLYHRMKLFLDKNL</sequence>
<gene>
    <name evidence="5" type="ORF">IAA73_05825</name>
</gene>
<dbReference type="Pfam" id="PF00930">
    <property type="entry name" value="DPPIV_N"/>
    <property type="match status" value="1"/>
</dbReference>
<dbReference type="PANTHER" id="PTHR11731:SF193">
    <property type="entry name" value="DIPEPTIDYL PEPTIDASE 9"/>
    <property type="match status" value="1"/>
</dbReference>
<dbReference type="Gene3D" id="3.40.50.1820">
    <property type="entry name" value="alpha/beta hydrolase"/>
    <property type="match status" value="1"/>
</dbReference>
<dbReference type="FunFam" id="3.40.50.1820:FF:000003">
    <property type="entry name" value="Dipeptidyl peptidase 4"/>
    <property type="match status" value="1"/>
</dbReference>
<feature type="chain" id="PRO_5038630757" evidence="2">
    <location>
        <begin position="20"/>
        <end position="724"/>
    </location>
</feature>
<accession>A0A9D9HTZ5</accession>
<evidence type="ECO:0000313" key="5">
    <source>
        <dbReference type="EMBL" id="MBO8459836.1"/>
    </source>
</evidence>
<dbReference type="AlphaFoldDB" id="A0A9D9HTZ5"/>
<dbReference type="SUPFAM" id="SSF53474">
    <property type="entry name" value="alpha/beta-Hydrolases"/>
    <property type="match status" value="1"/>
</dbReference>
<feature type="signal peptide" evidence="2">
    <location>
        <begin position="1"/>
        <end position="19"/>
    </location>
</feature>
<feature type="domain" description="Peptidase S9 prolyl oligopeptidase catalytic" evidence="3">
    <location>
        <begin position="525"/>
        <end position="724"/>
    </location>
</feature>
<organism evidence="5 6">
    <name type="scientific">Candidatus Gallipaludibacter merdavium</name>
    <dbReference type="NCBI Taxonomy" id="2840839"/>
    <lineage>
        <taxon>Bacteria</taxon>
        <taxon>Pseudomonadati</taxon>
        <taxon>Bacteroidota</taxon>
        <taxon>Bacteroidia</taxon>
        <taxon>Bacteroidales</taxon>
        <taxon>Candidatus Gallipaludibacter</taxon>
    </lineage>
</organism>
<keyword evidence="1" id="KW-0325">Glycoprotein</keyword>
<dbReference type="InterPro" id="IPR029058">
    <property type="entry name" value="AB_hydrolase_fold"/>
</dbReference>
<dbReference type="InterPro" id="IPR050278">
    <property type="entry name" value="Serine_Prot_S9B/DPPIV"/>
</dbReference>
<dbReference type="Proteomes" id="UP000823641">
    <property type="component" value="Unassembled WGS sequence"/>
</dbReference>
<dbReference type="GO" id="GO:0006508">
    <property type="term" value="P:proteolysis"/>
    <property type="evidence" value="ECO:0007669"/>
    <property type="project" value="InterPro"/>
</dbReference>
<proteinExistence type="predicted"/>